<accession>A0ABR2FGZ8</accession>
<name>A0ABR2FGZ8_9ROSI</name>
<protein>
    <submittedName>
        <fullName evidence="1">Uncharacterized protein</fullName>
    </submittedName>
</protein>
<gene>
    <name evidence="1" type="ORF">V6N12_070496</name>
</gene>
<keyword evidence="2" id="KW-1185">Reference proteome</keyword>
<comment type="caution">
    <text evidence="1">The sequence shown here is derived from an EMBL/GenBank/DDBJ whole genome shotgun (WGS) entry which is preliminary data.</text>
</comment>
<evidence type="ECO:0000313" key="1">
    <source>
        <dbReference type="EMBL" id="KAK8580212.1"/>
    </source>
</evidence>
<organism evidence="1 2">
    <name type="scientific">Hibiscus sabdariffa</name>
    <name type="common">roselle</name>
    <dbReference type="NCBI Taxonomy" id="183260"/>
    <lineage>
        <taxon>Eukaryota</taxon>
        <taxon>Viridiplantae</taxon>
        <taxon>Streptophyta</taxon>
        <taxon>Embryophyta</taxon>
        <taxon>Tracheophyta</taxon>
        <taxon>Spermatophyta</taxon>
        <taxon>Magnoliopsida</taxon>
        <taxon>eudicotyledons</taxon>
        <taxon>Gunneridae</taxon>
        <taxon>Pentapetalae</taxon>
        <taxon>rosids</taxon>
        <taxon>malvids</taxon>
        <taxon>Malvales</taxon>
        <taxon>Malvaceae</taxon>
        <taxon>Malvoideae</taxon>
        <taxon>Hibiscus</taxon>
    </lineage>
</organism>
<dbReference type="EMBL" id="JBBPBM010000006">
    <property type="protein sequence ID" value="KAK8580212.1"/>
    <property type="molecule type" value="Genomic_DNA"/>
</dbReference>
<evidence type="ECO:0000313" key="2">
    <source>
        <dbReference type="Proteomes" id="UP001472677"/>
    </source>
</evidence>
<dbReference type="Proteomes" id="UP001472677">
    <property type="component" value="Unassembled WGS sequence"/>
</dbReference>
<proteinExistence type="predicted"/>
<sequence>MVDLADSVKILGSGNVVDGLDLSNFLTLQKVGKRVLGPCAEGSSAKVVTDWNGWAKQWNNTLVVNFLGKSPPLPVFQRTADKLWGREVDLGDDNVIDVGVELVWAPPKCSHCSIFGHLEEKCARSVVVDDSAQLNASNGIAKLEIVVSTNLVDFVEVCAQPVERVLDEVSIGVVGNCENVVDDVIAGVVGNCVNVVDDVIVGNLVSSTGVAIFEIVTSFADVVPAQVDDNLLVGDGSGSCSGKDIVVSMGDAVLSPNKFDALATAAVE</sequence>
<reference evidence="1 2" key="1">
    <citation type="journal article" date="2024" name="G3 (Bethesda)">
        <title>Genome assembly of Hibiscus sabdariffa L. provides insights into metabolisms of medicinal natural products.</title>
        <authorList>
            <person name="Kim T."/>
        </authorList>
    </citation>
    <scope>NUCLEOTIDE SEQUENCE [LARGE SCALE GENOMIC DNA]</scope>
    <source>
        <strain evidence="1">TK-2024</strain>
        <tissue evidence="1">Old leaves</tissue>
    </source>
</reference>